<dbReference type="Gene3D" id="3.40.50.300">
    <property type="entry name" value="P-loop containing nucleotide triphosphate hydrolases"/>
    <property type="match status" value="1"/>
</dbReference>
<comment type="catalytic activity">
    <reaction evidence="6 8">
        <text>dCMP + ATP = dCDP + ADP</text>
        <dbReference type="Rhea" id="RHEA:25094"/>
        <dbReference type="ChEBI" id="CHEBI:30616"/>
        <dbReference type="ChEBI" id="CHEBI:57566"/>
        <dbReference type="ChEBI" id="CHEBI:58593"/>
        <dbReference type="ChEBI" id="CHEBI:456216"/>
        <dbReference type="EC" id="2.7.4.25"/>
    </reaction>
</comment>
<gene>
    <name evidence="8" type="primary">cmk</name>
    <name evidence="10" type="ORF">FNV44_01235</name>
</gene>
<keyword evidence="3 8" id="KW-0547">Nucleotide-binding</keyword>
<dbReference type="NCBIfam" id="TIGR00017">
    <property type="entry name" value="cmk"/>
    <property type="match status" value="1"/>
</dbReference>
<dbReference type="GO" id="GO:0036431">
    <property type="term" value="F:dCMP kinase activity"/>
    <property type="evidence" value="ECO:0007669"/>
    <property type="project" value="InterPro"/>
</dbReference>
<comment type="subcellular location">
    <subcellularLocation>
        <location evidence="8">Cytoplasm</location>
    </subcellularLocation>
</comment>
<dbReference type="GeneID" id="41339029"/>
<evidence type="ECO:0000313" key="11">
    <source>
        <dbReference type="Proteomes" id="UP000315938"/>
    </source>
</evidence>
<dbReference type="GO" id="GO:0015949">
    <property type="term" value="P:nucleobase-containing small molecule interconversion"/>
    <property type="evidence" value="ECO:0007669"/>
    <property type="project" value="TreeGrafter"/>
</dbReference>
<dbReference type="GO" id="GO:0005524">
    <property type="term" value="F:ATP binding"/>
    <property type="evidence" value="ECO:0007669"/>
    <property type="project" value="UniProtKB-UniRule"/>
</dbReference>
<evidence type="ECO:0000256" key="8">
    <source>
        <dbReference type="HAMAP-Rule" id="MF_00238"/>
    </source>
</evidence>
<dbReference type="Pfam" id="PF02224">
    <property type="entry name" value="Cytidylate_kin"/>
    <property type="match status" value="1"/>
</dbReference>
<dbReference type="EMBL" id="VKID01000001">
    <property type="protein sequence ID" value="TRX99692.1"/>
    <property type="molecule type" value="Genomic_DNA"/>
</dbReference>
<comment type="similarity">
    <text evidence="1 8">Belongs to the cytidylate kinase family. Type 1 subfamily.</text>
</comment>
<protein>
    <recommendedName>
        <fullName evidence="8">Cytidylate kinase</fullName>
        <shortName evidence="8">CK</shortName>
        <ecNumber evidence="8">2.7.4.25</ecNumber>
    </recommendedName>
    <alternativeName>
        <fullName evidence="8">Cytidine monophosphate kinase</fullName>
        <shortName evidence="8">CMP kinase</shortName>
    </alternativeName>
</protein>
<dbReference type="InterPro" id="IPR011994">
    <property type="entry name" value="Cytidylate_kinase_dom"/>
</dbReference>
<dbReference type="CDD" id="cd02020">
    <property type="entry name" value="CMPK"/>
    <property type="match status" value="1"/>
</dbReference>
<keyword evidence="4 8" id="KW-0418">Kinase</keyword>
<evidence type="ECO:0000256" key="6">
    <source>
        <dbReference type="ARBA" id="ARBA00047615"/>
    </source>
</evidence>
<dbReference type="PANTHER" id="PTHR21299">
    <property type="entry name" value="CYTIDYLATE KINASE/PANTOATE-BETA-ALANINE LIGASE"/>
    <property type="match status" value="1"/>
</dbReference>
<dbReference type="GO" id="GO:0036430">
    <property type="term" value="F:CMP kinase activity"/>
    <property type="evidence" value="ECO:0007669"/>
    <property type="project" value="RHEA"/>
</dbReference>
<evidence type="ECO:0000256" key="5">
    <source>
        <dbReference type="ARBA" id="ARBA00022840"/>
    </source>
</evidence>
<comment type="caution">
    <text evidence="10">The sequence shown here is derived from an EMBL/GenBank/DDBJ whole genome shotgun (WGS) entry which is preliminary data.</text>
</comment>
<dbReference type="Proteomes" id="UP000315938">
    <property type="component" value="Unassembled WGS sequence"/>
</dbReference>
<dbReference type="PANTHER" id="PTHR21299:SF2">
    <property type="entry name" value="CYTIDYLATE KINASE"/>
    <property type="match status" value="1"/>
</dbReference>
<keyword evidence="8" id="KW-0963">Cytoplasm</keyword>
<dbReference type="SMR" id="A0A553IHK7"/>
<dbReference type="EC" id="2.7.4.25" evidence="8"/>
<comment type="catalytic activity">
    <reaction evidence="7 8">
        <text>CMP + ATP = CDP + ADP</text>
        <dbReference type="Rhea" id="RHEA:11600"/>
        <dbReference type="ChEBI" id="CHEBI:30616"/>
        <dbReference type="ChEBI" id="CHEBI:58069"/>
        <dbReference type="ChEBI" id="CHEBI:60377"/>
        <dbReference type="ChEBI" id="CHEBI:456216"/>
        <dbReference type="EC" id="2.7.4.25"/>
    </reaction>
</comment>
<dbReference type="OMA" id="RAITWWM"/>
<evidence type="ECO:0000259" key="9">
    <source>
        <dbReference type="Pfam" id="PF02224"/>
    </source>
</evidence>
<evidence type="ECO:0000256" key="7">
    <source>
        <dbReference type="ARBA" id="ARBA00048478"/>
    </source>
</evidence>
<keyword evidence="2 8" id="KW-0808">Transferase</keyword>
<proteinExistence type="inferred from homology"/>
<evidence type="ECO:0000256" key="2">
    <source>
        <dbReference type="ARBA" id="ARBA00022679"/>
    </source>
</evidence>
<evidence type="ECO:0000313" key="10">
    <source>
        <dbReference type="EMBL" id="TRX99692.1"/>
    </source>
</evidence>
<evidence type="ECO:0000256" key="3">
    <source>
        <dbReference type="ARBA" id="ARBA00022741"/>
    </source>
</evidence>
<keyword evidence="5 8" id="KW-0067">ATP-binding</keyword>
<dbReference type="SUPFAM" id="SSF52540">
    <property type="entry name" value="P-loop containing nucleoside triphosphate hydrolases"/>
    <property type="match status" value="1"/>
</dbReference>
<evidence type="ECO:0000256" key="4">
    <source>
        <dbReference type="ARBA" id="ARBA00022777"/>
    </source>
</evidence>
<dbReference type="AlphaFoldDB" id="A0A553IHK7"/>
<dbReference type="HAMAP" id="MF_00238">
    <property type="entry name" value="Cytidyl_kinase_type1"/>
    <property type="match status" value="1"/>
</dbReference>
<accession>A0A553IHK7</accession>
<feature type="domain" description="Cytidylate kinase" evidence="9">
    <location>
        <begin position="6"/>
        <end position="214"/>
    </location>
</feature>
<organism evidence="10 11">
    <name type="scientific">Acholeplasma laidlawii</name>
    <dbReference type="NCBI Taxonomy" id="2148"/>
    <lineage>
        <taxon>Bacteria</taxon>
        <taxon>Bacillati</taxon>
        <taxon>Mycoplasmatota</taxon>
        <taxon>Mollicutes</taxon>
        <taxon>Acholeplasmatales</taxon>
        <taxon>Acholeplasmataceae</taxon>
        <taxon>Acholeplasma</taxon>
    </lineage>
</organism>
<dbReference type="InterPro" id="IPR027417">
    <property type="entry name" value="P-loop_NTPase"/>
</dbReference>
<dbReference type="RefSeq" id="WP_012242820.1">
    <property type="nucleotide sequence ID" value="NZ_JACAOE010000001.1"/>
</dbReference>
<sequence>MAGFKVAIDGPAGSGKSSISKNVAHKLGMTHIDTGAMYRAVTLLAIENQIDMNDESQYRFLEDVQITYRDDHIYIGDRIVEKEIRSKAVTDHVSLVSSFPYVRKKLVEIQQKLGETNNIIMDGRDIGTVVLPDADLKIFLIADVRERAKRRQQDKQNQGYEVDIEKLIEEITRRDQLDSQRKISPLKKAEDAIVVDSTHMSLQQTVKKIIELIQSAKGVINE</sequence>
<feature type="binding site" evidence="8">
    <location>
        <begin position="10"/>
        <end position="18"/>
    </location>
    <ligand>
        <name>ATP</name>
        <dbReference type="ChEBI" id="CHEBI:30616"/>
    </ligand>
</feature>
<dbReference type="InterPro" id="IPR003136">
    <property type="entry name" value="Cytidylate_kin"/>
</dbReference>
<name>A0A553IHK7_ACHLA</name>
<dbReference type="GO" id="GO:0005829">
    <property type="term" value="C:cytosol"/>
    <property type="evidence" value="ECO:0007669"/>
    <property type="project" value="TreeGrafter"/>
</dbReference>
<evidence type="ECO:0000256" key="1">
    <source>
        <dbReference type="ARBA" id="ARBA00009427"/>
    </source>
</evidence>
<dbReference type="GO" id="GO:0006220">
    <property type="term" value="P:pyrimidine nucleotide metabolic process"/>
    <property type="evidence" value="ECO:0007669"/>
    <property type="project" value="UniProtKB-UniRule"/>
</dbReference>
<reference evidence="10 11" key="1">
    <citation type="submission" date="2019-07" db="EMBL/GenBank/DDBJ databases">
        <title>Genome sequence of Acholeplasma laidlawii strain with increased resistance to erythromycin.</title>
        <authorList>
            <person name="Medvedeva E.S."/>
            <person name="Baranova N.B."/>
            <person name="Siniagina M.N."/>
            <person name="Mouzykantov A."/>
            <person name="Chernova O.A."/>
            <person name="Chernov V.M."/>
        </authorList>
    </citation>
    <scope>NUCLEOTIDE SEQUENCE [LARGE SCALE GENOMIC DNA]</scope>
    <source>
        <strain evidence="10 11">PG8REry</strain>
    </source>
</reference>